<gene>
    <name evidence="2" type="ORF">HD595_005850</name>
</gene>
<dbReference type="Gene3D" id="1.10.30.50">
    <property type="match status" value="1"/>
</dbReference>
<dbReference type="CDD" id="cd00085">
    <property type="entry name" value="HNHc"/>
    <property type="match status" value="1"/>
</dbReference>
<feature type="domain" description="HNH nuclease" evidence="1">
    <location>
        <begin position="37"/>
        <end position="87"/>
    </location>
</feature>
<accession>A0ABT1K6W1</accession>
<comment type="caution">
    <text evidence="2">The sequence shown here is derived from an EMBL/GenBank/DDBJ whole genome shotgun (WGS) entry which is preliminary data.</text>
</comment>
<dbReference type="InterPro" id="IPR002711">
    <property type="entry name" value="HNH"/>
</dbReference>
<keyword evidence="2" id="KW-0540">Nuclease</keyword>
<dbReference type="Proteomes" id="UP001320766">
    <property type="component" value="Unassembled WGS sequence"/>
</dbReference>
<keyword evidence="2" id="KW-0255">Endonuclease</keyword>
<dbReference type="InterPro" id="IPR003615">
    <property type="entry name" value="HNH_nuc"/>
</dbReference>
<evidence type="ECO:0000313" key="2">
    <source>
        <dbReference type="EMBL" id="MCP2349728.1"/>
    </source>
</evidence>
<dbReference type="Pfam" id="PF01844">
    <property type="entry name" value="HNH"/>
    <property type="match status" value="1"/>
</dbReference>
<evidence type="ECO:0000259" key="1">
    <source>
        <dbReference type="SMART" id="SM00507"/>
    </source>
</evidence>
<reference evidence="2 3" key="1">
    <citation type="submission" date="2022-06" db="EMBL/GenBank/DDBJ databases">
        <title>Sequencing the genomes of 1000 actinobacteria strains.</title>
        <authorList>
            <person name="Klenk H.-P."/>
        </authorList>
    </citation>
    <scope>NUCLEOTIDE SEQUENCE [LARGE SCALE GENOMIC DNA]</scope>
    <source>
        <strain evidence="2 3">DSM 44170</strain>
    </source>
</reference>
<evidence type="ECO:0000313" key="3">
    <source>
        <dbReference type="Proteomes" id="UP001320766"/>
    </source>
</evidence>
<dbReference type="SMART" id="SM00507">
    <property type="entry name" value="HNHc"/>
    <property type="match status" value="1"/>
</dbReference>
<organism evidence="2 3">
    <name type="scientific">Nonomuraea roseoviolacea subsp. carminata</name>
    <dbReference type="NCBI Taxonomy" id="160689"/>
    <lineage>
        <taxon>Bacteria</taxon>
        <taxon>Bacillati</taxon>
        <taxon>Actinomycetota</taxon>
        <taxon>Actinomycetes</taxon>
        <taxon>Streptosporangiales</taxon>
        <taxon>Streptosporangiaceae</taxon>
        <taxon>Nonomuraea</taxon>
    </lineage>
</organism>
<name>A0ABT1K6W1_9ACTN</name>
<protein>
    <submittedName>
        <fullName evidence="2">5-methylcytosine-specific restriction endonuclease McrA</fullName>
    </submittedName>
</protein>
<dbReference type="GO" id="GO:0004519">
    <property type="term" value="F:endonuclease activity"/>
    <property type="evidence" value="ECO:0007669"/>
    <property type="project" value="UniProtKB-KW"/>
</dbReference>
<keyword evidence="3" id="KW-1185">Reference proteome</keyword>
<dbReference type="RefSeq" id="WP_253774521.1">
    <property type="nucleotide sequence ID" value="NZ_BAAAVE010000021.1"/>
</dbReference>
<keyword evidence="2" id="KW-0378">Hydrolase</keyword>
<sequence>MRLDLFRRSKLALTKEDSRKAWNSFRRSKQATPALEALAQMSGKRVRCFYCGDSIGADIDHYWPIARKCSLTFSWHNWLLVCPNCNRHKSDSFPVDAQGHPLLLNPATQDPWKHFVLDAKTGLIAPRYKDEAFDEVGEATLDVLDCLLNEAIAEGRLRVIRRLQRAVKDLLSSVDLNKSWARLLQEVSEDDFGVSLWLFAWEGSQEEPFLSFRTTFPNLARRTVSYAVQWPYAAAPGKDAQL</sequence>
<dbReference type="EMBL" id="JAMZEC010000001">
    <property type="protein sequence ID" value="MCP2349728.1"/>
    <property type="molecule type" value="Genomic_DNA"/>
</dbReference>
<proteinExistence type="predicted"/>